<dbReference type="GO" id="GO:0016491">
    <property type="term" value="F:oxidoreductase activity"/>
    <property type="evidence" value="ECO:0007669"/>
    <property type="project" value="UniProtKB-KW"/>
</dbReference>
<dbReference type="Proteomes" id="UP000566819">
    <property type="component" value="Unassembled WGS sequence"/>
</dbReference>
<dbReference type="PANTHER" id="PTHR42901:SF1">
    <property type="entry name" value="ALCOHOL DEHYDROGENASE"/>
    <property type="match status" value="1"/>
</dbReference>
<evidence type="ECO:0000256" key="2">
    <source>
        <dbReference type="ARBA" id="ARBA00023002"/>
    </source>
</evidence>
<dbReference type="InterPro" id="IPR036291">
    <property type="entry name" value="NAD(P)-bd_dom_sf"/>
</dbReference>
<reference evidence="3 4" key="1">
    <citation type="submission" date="2020-03" db="EMBL/GenBank/DDBJ databases">
        <title>Draft Genome Sequence of Cudoniella acicularis.</title>
        <authorList>
            <person name="Buettner E."/>
            <person name="Kellner H."/>
        </authorList>
    </citation>
    <scope>NUCLEOTIDE SEQUENCE [LARGE SCALE GENOMIC DNA]</scope>
    <source>
        <strain evidence="3 4">DSM 108380</strain>
    </source>
</reference>
<keyword evidence="2" id="KW-0560">Oxidoreductase</keyword>
<dbReference type="CDD" id="cd05233">
    <property type="entry name" value="SDR_c"/>
    <property type="match status" value="1"/>
</dbReference>
<evidence type="ECO:0000256" key="1">
    <source>
        <dbReference type="ARBA" id="ARBA00006484"/>
    </source>
</evidence>
<dbReference type="Pfam" id="PF00106">
    <property type="entry name" value="adh_short"/>
    <property type="match status" value="1"/>
</dbReference>
<dbReference type="PANTHER" id="PTHR42901">
    <property type="entry name" value="ALCOHOL DEHYDROGENASE"/>
    <property type="match status" value="1"/>
</dbReference>
<proteinExistence type="inferred from homology"/>
<name>A0A8H4RRV7_9HELO</name>
<dbReference type="InterPro" id="IPR002347">
    <property type="entry name" value="SDR_fam"/>
</dbReference>
<dbReference type="Gene3D" id="3.40.50.720">
    <property type="entry name" value="NAD(P)-binding Rossmann-like Domain"/>
    <property type="match status" value="1"/>
</dbReference>
<organism evidence="3 4">
    <name type="scientific">Cudoniella acicularis</name>
    <dbReference type="NCBI Taxonomy" id="354080"/>
    <lineage>
        <taxon>Eukaryota</taxon>
        <taxon>Fungi</taxon>
        <taxon>Dikarya</taxon>
        <taxon>Ascomycota</taxon>
        <taxon>Pezizomycotina</taxon>
        <taxon>Leotiomycetes</taxon>
        <taxon>Helotiales</taxon>
        <taxon>Tricladiaceae</taxon>
        <taxon>Cudoniella</taxon>
    </lineage>
</organism>
<evidence type="ECO:0008006" key="5">
    <source>
        <dbReference type="Google" id="ProtNLM"/>
    </source>
</evidence>
<evidence type="ECO:0000313" key="3">
    <source>
        <dbReference type="EMBL" id="KAF4634233.1"/>
    </source>
</evidence>
<gene>
    <name evidence="3" type="ORF">G7Y89_g3876</name>
</gene>
<evidence type="ECO:0000313" key="4">
    <source>
        <dbReference type="Proteomes" id="UP000566819"/>
    </source>
</evidence>
<accession>A0A8H4RRV7</accession>
<comment type="similarity">
    <text evidence="1">Belongs to the short-chain dehydrogenases/reductases (SDR) family.</text>
</comment>
<sequence length="305" mass="33447">MAAISTQPLPADYFVKIHQFTQTVHRDQYPSIDPASPKLSQKGKTIIVTGASQGIGKAIALAFAKADAGRIVIASRRAEKLEVTKQELLKINPNVDILVIPTDTTSENSVNHLEETVKSKFGIPDVLVNGAGLWSSTETIGESKPKEWWADFEVNVKGSYLMSRSFLRLVGLDREATIVNVNTWGMLATRPTGSSYFISKLALGRLSEAIPLAYPKVSSMSYHPGMIYTDMAHDHPEVLHFCEDTVELAAGAAVYLASPQAQFLSGRYMSANWDVDELEARKDEVIEKNLLIMDLKGEFGSGLFA</sequence>
<dbReference type="OrthoDB" id="3528760at2759"/>
<dbReference type="EMBL" id="JAAMPI010000199">
    <property type="protein sequence ID" value="KAF4634233.1"/>
    <property type="molecule type" value="Genomic_DNA"/>
</dbReference>
<protein>
    <recommendedName>
        <fullName evidence="5">NAD(P)-binding protein</fullName>
    </recommendedName>
</protein>
<comment type="caution">
    <text evidence="3">The sequence shown here is derived from an EMBL/GenBank/DDBJ whole genome shotgun (WGS) entry which is preliminary data.</text>
</comment>
<dbReference type="PRINTS" id="PR00081">
    <property type="entry name" value="GDHRDH"/>
</dbReference>
<dbReference type="AlphaFoldDB" id="A0A8H4RRV7"/>
<dbReference type="SUPFAM" id="SSF51735">
    <property type="entry name" value="NAD(P)-binding Rossmann-fold domains"/>
    <property type="match status" value="1"/>
</dbReference>
<keyword evidence="4" id="KW-1185">Reference proteome</keyword>